<name>J9GQ82_9ZZZZ</name>
<reference evidence="1" key="1">
    <citation type="journal article" date="2012" name="PLoS ONE">
        <title>Gene sets for utilization of primary and secondary nutrition supplies in the distal gut of endangered iberian lynx.</title>
        <authorList>
            <person name="Alcaide M."/>
            <person name="Messina E."/>
            <person name="Richter M."/>
            <person name="Bargiela R."/>
            <person name="Peplies J."/>
            <person name="Huws S.A."/>
            <person name="Newbold C.J."/>
            <person name="Golyshin P.N."/>
            <person name="Simon M.A."/>
            <person name="Lopez G."/>
            <person name="Yakimov M.M."/>
            <person name="Ferrer M."/>
        </authorList>
    </citation>
    <scope>NUCLEOTIDE SEQUENCE</scope>
</reference>
<dbReference type="EMBL" id="AMCI01001762">
    <property type="protein sequence ID" value="EJX04588.1"/>
    <property type="molecule type" value="Genomic_DNA"/>
</dbReference>
<sequence>MDHNHPARTGWMDIDLKSSGSIGIVVV</sequence>
<organism evidence="1">
    <name type="scientific">gut metagenome</name>
    <dbReference type="NCBI Taxonomy" id="749906"/>
    <lineage>
        <taxon>unclassified sequences</taxon>
        <taxon>metagenomes</taxon>
        <taxon>organismal metagenomes</taxon>
    </lineage>
</organism>
<protein>
    <submittedName>
        <fullName evidence="1">Uncharacterized protein</fullName>
    </submittedName>
</protein>
<dbReference type="AlphaFoldDB" id="J9GQ82"/>
<evidence type="ECO:0000313" key="1">
    <source>
        <dbReference type="EMBL" id="EJX04588.1"/>
    </source>
</evidence>
<proteinExistence type="predicted"/>
<gene>
    <name evidence="1" type="ORF">EVA_07302</name>
</gene>
<feature type="non-terminal residue" evidence="1">
    <location>
        <position position="27"/>
    </location>
</feature>
<accession>J9GQ82</accession>
<comment type="caution">
    <text evidence="1">The sequence shown here is derived from an EMBL/GenBank/DDBJ whole genome shotgun (WGS) entry which is preliminary data.</text>
</comment>